<dbReference type="AlphaFoldDB" id="A0A2N5TTN7"/>
<evidence type="ECO:0000313" key="3">
    <source>
        <dbReference type="Proteomes" id="UP000235392"/>
    </source>
</evidence>
<dbReference type="Proteomes" id="UP000235392">
    <property type="component" value="Unassembled WGS sequence"/>
</dbReference>
<gene>
    <name evidence="2" type="ORF">PCASD_20071</name>
</gene>
<name>A0A2N5TTN7_9BASI</name>
<organism evidence="2 3">
    <name type="scientific">Puccinia coronata f. sp. avenae</name>
    <dbReference type="NCBI Taxonomy" id="200324"/>
    <lineage>
        <taxon>Eukaryota</taxon>
        <taxon>Fungi</taxon>
        <taxon>Dikarya</taxon>
        <taxon>Basidiomycota</taxon>
        <taxon>Pucciniomycotina</taxon>
        <taxon>Pucciniomycetes</taxon>
        <taxon>Pucciniales</taxon>
        <taxon>Pucciniaceae</taxon>
        <taxon>Puccinia</taxon>
    </lineage>
</organism>
<dbReference type="EMBL" id="PGCI01000350">
    <property type="protein sequence ID" value="PLW28866.1"/>
    <property type="molecule type" value="Genomic_DNA"/>
</dbReference>
<evidence type="ECO:0000313" key="2">
    <source>
        <dbReference type="EMBL" id="PLW28866.1"/>
    </source>
</evidence>
<reference evidence="2 3" key="1">
    <citation type="submission" date="2017-11" db="EMBL/GenBank/DDBJ databases">
        <title>De novo assembly and phasing of dikaryotic genomes from two isolates of Puccinia coronata f. sp. avenae, the causal agent of oat crown rust.</title>
        <authorList>
            <person name="Miller M.E."/>
            <person name="Zhang Y."/>
            <person name="Omidvar V."/>
            <person name="Sperschneider J."/>
            <person name="Schwessinger B."/>
            <person name="Raley C."/>
            <person name="Palmer J.M."/>
            <person name="Garnica D."/>
            <person name="Upadhyaya N."/>
            <person name="Rathjen J."/>
            <person name="Taylor J.M."/>
            <person name="Park R.F."/>
            <person name="Dodds P.N."/>
            <person name="Hirsch C.D."/>
            <person name="Kianian S.F."/>
            <person name="Figueroa M."/>
        </authorList>
    </citation>
    <scope>NUCLEOTIDE SEQUENCE [LARGE SCALE GENOMIC DNA]</scope>
    <source>
        <strain evidence="2">12SD80</strain>
    </source>
</reference>
<protein>
    <submittedName>
        <fullName evidence="2">Uncharacterized protein</fullName>
    </submittedName>
</protein>
<comment type="caution">
    <text evidence="2">The sequence shown here is derived from an EMBL/GenBank/DDBJ whole genome shotgun (WGS) entry which is preliminary data.</text>
</comment>
<feature type="region of interest" description="Disordered" evidence="1">
    <location>
        <begin position="168"/>
        <end position="209"/>
    </location>
</feature>
<feature type="region of interest" description="Disordered" evidence="1">
    <location>
        <begin position="66"/>
        <end position="141"/>
    </location>
</feature>
<sequence length="344" mass="38764">MKILHLCYQLSYQPPTTKGTLRRLLTLTPPGSPTLSPSPSQATRHSLSSLIPLLFVKYFFSAKPIPAPNPDPNAGNKPEEQQGNNGTAAKDLDGTPKTEIPSETPASAHANKEPLEENGTGQQRHPHKRSEAPDPANVVRDTLRDLVRRAMEGEKESAEMYYDMYQSLKRDKEPSQPTPLSRTKRKHPGEDTLELPETTLEDSTTKSDVNSDDKLVVGDLKFTSGAIPKHNKMGFTPYFNKNIRELKGPIPLKIFNKTWKNAPILYHSDKRAKSEDVTTDRNRYTGFPYPSEWTQTFAEWTTNHQGFYQTLVTEYNFKKFGKWFLAQKANADAIRAEDGFMAAL</sequence>
<accession>A0A2N5TTN7</accession>
<proteinExistence type="predicted"/>
<evidence type="ECO:0000256" key="1">
    <source>
        <dbReference type="SAM" id="MobiDB-lite"/>
    </source>
</evidence>